<name>A0AAV2CIG2_9ROSI</name>
<feature type="transmembrane region" description="Helical" evidence="1">
    <location>
        <begin position="122"/>
        <end position="142"/>
    </location>
</feature>
<keyword evidence="1" id="KW-0472">Membrane</keyword>
<sequence length="145" mass="16161">MVTNRPLSFSVAIYRFHNHSTSFLISSKSSSPPYVSSPAKRPLVLRIPCRVLAGSYLLRDVGATAGVLAGAYGLVLTFDTLTRRQIIQQIYRRILRDYPAHREACESIDGGGIALWYHRPRLAFLGLFHQSLASMVIGWITLTAK</sequence>
<keyword evidence="1" id="KW-0812">Transmembrane</keyword>
<evidence type="ECO:0000313" key="2">
    <source>
        <dbReference type="EMBL" id="CAL1356323.1"/>
    </source>
</evidence>
<proteinExistence type="predicted"/>
<evidence type="ECO:0000313" key="3">
    <source>
        <dbReference type="Proteomes" id="UP001497516"/>
    </source>
</evidence>
<feature type="transmembrane region" description="Helical" evidence="1">
    <location>
        <begin position="61"/>
        <end position="82"/>
    </location>
</feature>
<gene>
    <name evidence="2" type="ORF">LTRI10_LOCUS4032</name>
</gene>
<accession>A0AAV2CIG2</accession>
<dbReference type="Proteomes" id="UP001497516">
    <property type="component" value="Chromosome 1"/>
</dbReference>
<keyword evidence="1" id="KW-1133">Transmembrane helix</keyword>
<organism evidence="2 3">
    <name type="scientific">Linum trigynum</name>
    <dbReference type="NCBI Taxonomy" id="586398"/>
    <lineage>
        <taxon>Eukaryota</taxon>
        <taxon>Viridiplantae</taxon>
        <taxon>Streptophyta</taxon>
        <taxon>Embryophyta</taxon>
        <taxon>Tracheophyta</taxon>
        <taxon>Spermatophyta</taxon>
        <taxon>Magnoliopsida</taxon>
        <taxon>eudicotyledons</taxon>
        <taxon>Gunneridae</taxon>
        <taxon>Pentapetalae</taxon>
        <taxon>rosids</taxon>
        <taxon>fabids</taxon>
        <taxon>Malpighiales</taxon>
        <taxon>Linaceae</taxon>
        <taxon>Linum</taxon>
    </lineage>
</organism>
<reference evidence="2 3" key="1">
    <citation type="submission" date="2024-04" db="EMBL/GenBank/DDBJ databases">
        <authorList>
            <person name="Fracassetti M."/>
        </authorList>
    </citation>
    <scope>NUCLEOTIDE SEQUENCE [LARGE SCALE GENOMIC DNA]</scope>
</reference>
<dbReference type="EMBL" id="OZ034813">
    <property type="protein sequence ID" value="CAL1356323.1"/>
    <property type="molecule type" value="Genomic_DNA"/>
</dbReference>
<dbReference type="AlphaFoldDB" id="A0AAV2CIG2"/>
<evidence type="ECO:0000256" key="1">
    <source>
        <dbReference type="SAM" id="Phobius"/>
    </source>
</evidence>
<protein>
    <submittedName>
        <fullName evidence="2">Uncharacterized protein</fullName>
    </submittedName>
</protein>
<keyword evidence="3" id="KW-1185">Reference proteome</keyword>